<keyword evidence="4" id="KW-0949">S-adenosyl-L-methionine</keyword>
<dbReference type="Gene3D" id="3.40.50.150">
    <property type="entry name" value="Vaccinia Virus protein VP39"/>
    <property type="match status" value="1"/>
</dbReference>
<evidence type="ECO:0000256" key="2">
    <source>
        <dbReference type="ARBA" id="ARBA00022603"/>
    </source>
</evidence>
<dbReference type="EMBL" id="FMWP01000095">
    <property type="protein sequence ID" value="SCZ98365.1"/>
    <property type="molecule type" value="Genomic_DNA"/>
</dbReference>
<dbReference type="SUPFAM" id="SSF53335">
    <property type="entry name" value="S-adenosyl-L-methionine-dependent methyltransferases"/>
    <property type="match status" value="1"/>
</dbReference>
<accession>A0A2X0LXX4</accession>
<evidence type="ECO:0000256" key="1">
    <source>
        <dbReference type="ARBA" id="ARBA00010815"/>
    </source>
</evidence>
<dbReference type="PIRSF" id="PIRSF003085">
    <property type="entry name" value="CMAS"/>
    <property type="match status" value="1"/>
</dbReference>
<evidence type="ECO:0000256" key="5">
    <source>
        <dbReference type="ARBA" id="ARBA00023098"/>
    </source>
</evidence>
<dbReference type="CDD" id="cd02440">
    <property type="entry name" value="AdoMet_MTases"/>
    <property type="match status" value="1"/>
</dbReference>
<keyword evidence="3" id="KW-0808">Transferase</keyword>
<evidence type="ECO:0000313" key="7">
    <source>
        <dbReference type="Proteomes" id="UP000249723"/>
    </source>
</evidence>
<dbReference type="GO" id="GO:0032259">
    <property type="term" value="P:methylation"/>
    <property type="evidence" value="ECO:0007669"/>
    <property type="project" value="UniProtKB-KW"/>
</dbReference>
<dbReference type="Pfam" id="PF02353">
    <property type="entry name" value="CMAS"/>
    <property type="match status" value="1"/>
</dbReference>
<organism evidence="6 7">
    <name type="scientific">Microbotryum saponariae</name>
    <dbReference type="NCBI Taxonomy" id="289078"/>
    <lineage>
        <taxon>Eukaryota</taxon>
        <taxon>Fungi</taxon>
        <taxon>Dikarya</taxon>
        <taxon>Basidiomycota</taxon>
        <taxon>Pucciniomycotina</taxon>
        <taxon>Microbotryomycetes</taxon>
        <taxon>Microbotryales</taxon>
        <taxon>Microbotryaceae</taxon>
        <taxon>Microbotryum</taxon>
    </lineage>
</organism>
<dbReference type="STRING" id="289078.A0A2X0LXX4"/>
<evidence type="ECO:0000256" key="4">
    <source>
        <dbReference type="ARBA" id="ARBA00022691"/>
    </source>
</evidence>
<dbReference type="InterPro" id="IPR003333">
    <property type="entry name" value="CMAS"/>
</dbReference>
<keyword evidence="2" id="KW-0489">Methyltransferase</keyword>
<gene>
    <name evidence="6" type="ORF">BZ3500_MVSOF-1268-A1-R1_CHR3-2G06322</name>
</gene>
<dbReference type="GO" id="GO:0008168">
    <property type="term" value="F:methyltransferase activity"/>
    <property type="evidence" value="ECO:0007669"/>
    <property type="project" value="UniProtKB-KW"/>
</dbReference>
<dbReference type="PANTHER" id="PTHR43667:SF2">
    <property type="entry name" value="FATTY ACID C-METHYL TRANSFERASE"/>
    <property type="match status" value="1"/>
</dbReference>
<dbReference type="GO" id="GO:0008610">
    <property type="term" value="P:lipid biosynthetic process"/>
    <property type="evidence" value="ECO:0007669"/>
    <property type="project" value="InterPro"/>
</dbReference>
<sequence>MASSYLSTKNYREQGKLVSLADRLVNGGKDMLLSKSWTPLVVIARTAIISMMEHIDRGQLRVITKEDGIFTFGRPAIFNEEHPNPNKQQEPNPARDEIRAEIKVLNDAFWVRMLLLADLGFSEAYMNGDIEVDDLDALFKVGSNPHLSHFCFSIANCNLTENPQLFIINRSSLNELSTGFAGKIFSTFNAIVNSRFANSLSNAISNISAHYDISNRMFESFLSADMTYSCAIWGPKEGGVEGDLIHVGDREFPPRDDVDELEVAQMRKLRTVIARARISKGDRVLEIGSGWGSFAIEAVRTTGCTVDTLTLSIEQKQLAEARIARAGLSKMITVHLLDYRALPESFDNAFDRVVSIEMIEAVGREFLPTYFEVVNRVLREDRGLAVVQVITMPEARFEDYGKSVDFIQKHIFPGGFLPSLTCLVDSLLQGTKGKLVVEQIENIGPHYARTLREWRRRFEATFEDEMVPALHEAYPELKSRKGIDTFKRKWIYYFVYCETGFSMRALGDHILTFTREVSLFAHSATSFSPPI</sequence>
<keyword evidence="5" id="KW-0443">Lipid metabolism</keyword>
<dbReference type="InterPro" id="IPR029063">
    <property type="entry name" value="SAM-dependent_MTases_sf"/>
</dbReference>
<name>A0A2X0LXX4_9BASI</name>
<proteinExistence type="inferred from homology"/>
<protein>
    <submittedName>
        <fullName evidence="6">BZ3500_MvSof-1268-A1-R1_Chr3-2g06322 protein</fullName>
    </submittedName>
</protein>
<evidence type="ECO:0000256" key="3">
    <source>
        <dbReference type="ARBA" id="ARBA00022679"/>
    </source>
</evidence>
<dbReference type="AlphaFoldDB" id="A0A2X0LXX4"/>
<dbReference type="PANTHER" id="PTHR43667">
    <property type="entry name" value="CYCLOPROPANE-FATTY-ACYL-PHOSPHOLIPID SYNTHASE"/>
    <property type="match status" value="1"/>
</dbReference>
<dbReference type="InterPro" id="IPR050723">
    <property type="entry name" value="CFA/CMAS"/>
</dbReference>
<dbReference type="OrthoDB" id="8300214at2759"/>
<comment type="similarity">
    <text evidence="1">Belongs to the CFA/CMAS family.</text>
</comment>
<dbReference type="Proteomes" id="UP000249723">
    <property type="component" value="Unassembled WGS sequence"/>
</dbReference>
<reference evidence="7" key="1">
    <citation type="submission" date="2016-10" db="EMBL/GenBank/DDBJ databases">
        <authorList>
            <person name="Jeantristanb JTB J.-T."/>
            <person name="Ricardo R."/>
        </authorList>
    </citation>
    <scope>NUCLEOTIDE SEQUENCE [LARGE SCALE GENOMIC DNA]</scope>
</reference>
<evidence type="ECO:0000313" key="6">
    <source>
        <dbReference type="EMBL" id="SCZ98365.1"/>
    </source>
</evidence>
<keyword evidence="7" id="KW-1185">Reference proteome</keyword>